<dbReference type="RefSeq" id="WP_091085631.1">
    <property type="nucleotide sequence ID" value="NZ_FOHX01000008.1"/>
</dbReference>
<dbReference type="Gene3D" id="3.30.590.20">
    <property type="match status" value="1"/>
</dbReference>
<dbReference type="Pfam" id="PF04107">
    <property type="entry name" value="GCS2"/>
    <property type="match status" value="1"/>
</dbReference>
<dbReference type="SUPFAM" id="SSF55931">
    <property type="entry name" value="Glutamine synthetase/guanido kinase"/>
    <property type="match status" value="1"/>
</dbReference>
<comment type="catalytic activity">
    <reaction evidence="1">
        <text>L-cysteine + L-glutamate + ATP = gamma-L-glutamyl-L-cysteine + ADP + phosphate + H(+)</text>
        <dbReference type="Rhea" id="RHEA:13285"/>
        <dbReference type="ChEBI" id="CHEBI:15378"/>
        <dbReference type="ChEBI" id="CHEBI:29985"/>
        <dbReference type="ChEBI" id="CHEBI:30616"/>
        <dbReference type="ChEBI" id="CHEBI:35235"/>
        <dbReference type="ChEBI" id="CHEBI:43474"/>
        <dbReference type="ChEBI" id="CHEBI:58173"/>
        <dbReference type="ChEBI" id="CHEBI:456216"/>
        <dbReference type="EC" id="6.3.2.2"/>
    </reaction>
</comment>
<proteinExistence type="predicted"/>
<dbReference type="Proteomes" id="UP000199361">
    <property type="component" value="Unassembled WGS sequence"/>
</dbReference>
<protein>
    <submittedName>
        <fullName evidence="2">Carboxylate-amine ligase</fullName>
    </submittedName>
</protein>
<dbReference type="PANTHER" id="PTHR36510:SF1">
    <property type="entry name" value="GLUTAMATE--CYSTEINE LIGASE 2-RELATED"/>
    <property type="match status" value="1"/>
</dbReference>
<accession>A0A1I0KIM8</accession>
<dbReference type="InterPro" id="IPR014746">
    <property type="entry name" value="Gln_synth/guanido_kin_cat_dom"/>
</dbReference>
<sequence length="343" mass="36326">MAETDVTMGVEEGFILLDPATAKVMPVAGDVRERVGGTARDQVTTRTGFQIETRSGPHTEPATLREELLRLRAVVVAAADGAGAGVAATGTALSGDLPGDAGCHVWLGVDDREEAVQVVNHLRPWLPVLQALTVNSPIGGGRDTGSASGRALALSRRAAAGPPPWFRSAEHHDWLVEGLHATGAVPEWQARLSSDRPAIEVRVADTCQTVAEVVLLTGLVRALAATALGDVRAGRPAPNVDQTLLAAASWRAARDGLEGENVDQLTGRRLPVWRLVDTLIDRIGPELRALGDLPLMDEGLDVLHRHGSGAARQRAAYRRRGLVSDVARVLADQARQDLPRLAG</sequence>
<dbReference type="STRING" id="568860.SAMN05421811_108112"/>
<dbReference type="OrthoDB" id="9803842at2"/>
<dbReference type="GO" id="GO:0004357">
    <property type="term" value="F:glutamate-cysteine ligase activity"/>
    <property type="evidence" value="ECO:0007669"/>
    <property type="project" value="UniProtKB-EC"/>
</dbReference>
<evidence type="ECO:0000313" key="3">
    <source>
        <dbReference type="Proteomes" id="UP000199361"/>
    </source>
</evidence>
<evidence type="ECO:0000256" key="1">
    <source>
        <dbReference type="ARBA" id="ARBA00048819"/>
    </source>
</evidence>
<dbReference type="EMBL" id="FOHX01000008">
    <property type="protein sequence ID" value="SEU24528.1"/>
    <property type="molecule type" value="Genomic_DNA"/>
</dbReference>
<reference evidence="2 3" key="1">
    <citation type="submission" date="2016-10" db="EMBL/GenBank/DDBJ databases">
        <authorList>
            <person name="de Groot N.N."/>
        </authorList>
    </citation>
    <scope>NUCLEOTIDE SEQUENCE [LARGE SCALE GENOMIC DNA]</scope>
    <source>
        <strain evidence="2 3">CGMCC 4.5598</strain>
    </source>
</reference>
<keyword evidence="2" id="KW-0436">Ligase</keyword>
<name>A0A1I0KIM8_9ACTN</name>
<evidence type="ECO:0000313" key="2">
    <source>
        <dbReference type="EMBL" id="SEU24528.1"/>
    </source>
</evidence>
<dbReference type="GO" id="GO:0042398">
    <property type="term" value="P:modified amino acid biosynthetic process"/>
    <property type="evidence" value="ECO:0007669"/>
    <property type="project" value="InterPro"/>
</dbReference>
<dbReference type="PANTHER" id="PTHR36510">
    <property type="entry name" value="GLUTAMATE--CYSTEINE LIGASE 2-RELATED"/>
    <property type="match status" value="1"/>
</dbReference>
<dbReference type="InterPro" id="IPR006336">
    <property type="entry name" value="GCS2"/>
</dbReference>
<organism evidence="2 3">
    <name type="scientific">Nonomuraea wenchangensis</name>
    <dbReference type="NCBI Taxonomy" id="568860"/>
    <lineage>
        <taxon>Bacteria</taxon>
        <taxon>Bacillati</taxon>
        <taxon>Actinomycetota</taxon>
        <taxon>Actinomycetes</taxon>
        <taxon>Streptosporangiales</taxon>
        <taxon>Streptosporangiaceae</taxon>
        <taxon>Nonomuraea</taxon>
    </lineage>
</organism>
<dbReference type="AlphaFoldDB" id="A0A1I0KIM8"/>
<gene>
    <name evidence="2" type="ORF">SAMN05421811_108112</name>
</gene>
<dbReference type="InterPro" id="IPR050141">
    <property type="entry name" value="GCL_type2/YbdK_subfam"/>
</dbReference>
<keyword evidence="3" id="KW-1185">Reference proteome</keyword>